<feature type="compositionally biased region" description="Polar residues" evidence="7">
    <location>
        <begin position="597"/>
        <end position="635"/>
    </location>
</feature>
<dbReference type="PANTHER" id="PTHR24208">
    <property type="entry name" value="LIM/HOMEOBOX PROTEIN LHX"/>
    <property type="match status" value="1"/>
</dbReference>
<organism evidence="9 10">
    <name type="scientific">Oculimacula yallundae</name>
    <dbReference type="NCBI Taxonomy" id="86028"/>
    <lineage>
        <taxon>Eukaryota</taxon>
        <taxon>Fungi</taxon>
        <taxon>Dikarya</taxon>
        <taxon>Ascomycota</taxon>
        <taxon>Pezizomycotina</taxon>
        <taxon>Leotiomycetes</taxon>
        <taxon>Helotiales</taxon>
        <taxon>Ploettnerulaceae</taxon>
        <taxon>Oculimacula</taxon>
    </lineage>
</organism>
<evidence type="ECO:0000259" key="8">
    <source>
        <dbReference type="PROSITE" id="PS50071"/>
    </source>
</evidence>
<feature type="compositionally biased region" description="Polar residues" evidence="7">
    <location>
        <begin position="442"/>
        <end position="494"/>
    </location>
</feature>
<evidence type="ECO:0000256" key="1">
    <source>
        <dbReference type="ARBA" id="ARBA00004123"/>
    </source>
</evidence>
<keyword evidence="10" id="KW-1185">Reference proteome</keyword>
<dbReference type="InterPro" id="IPR050453">
    <property type="entry name" value="LIM_Homeobox_TF"/>
</dbReference>
<dbReference type="Pfam" id="PF00046">
    <property type="entry name" value="Homeodomain"/>
    <property type="match status" value="1"/>
</dbReference>
<dbReference type="SMART" id="SM00389">
    <property type="entry name" value="HOX"/>
    <property type="match status" value="1"/>
</dbReference>
<dbReference type="Gene3D" id="1.10.10.60">
    <property type="entry name" value="Homeodomain-like"/>
    <property type="match status" value="1"/>
</dbReference>
<dbReference type="PROSITE" id="PS50071">
    <property type="entry name" value="HOMEOBOX_2"/>
    <property type="match status" value="1"/>
</dbReference>
<reference evidence="9 10" key="1">
    <citation type="journal article" date="2024" name="Commun. Biol.">
        <title>Comparative genomic analysis of thermophilic fungi reveals convergent evolutionary adaptations and gene losses.</title>
        <authorList>
            <person name="Steindorff A.S."/>
            <person name="Aguilar-Pontes M.V."/>
            <person name="Robinson A.J."/>
            <person name="Andreopoulos B."/>
            <person name="LaButti K."/>
            <person name="Kuo A."/>
            <person name="Mondo S."/>
            <person name="Riley R."/>
            <person name="Otillar R."/>
            <person name="Haridas S."/>
            <person name="Lipzen A."/>
            <person name="Grimwood J."/>
            <person name="Schmutz J."/>
            <person name="Clum A."/>
            <person name="Reid I.D."/>
            <person name="Moisan M.C."/>
            <person name="Butler G."/>
            <person name="Nguyen T.T.M."/>
            <person name="Dewar K."/>
            <person name="Conant G."/>
            <person name="Drula E."/>
            <person name="Henrissat B."/>
            <person name="Hansel C."/>
            <person name="Singer S."/>
            <person name="Hutchinson M.I."/>
            <person name="de Vries R.P."/>
            <person name="Natvig D.O."/>
            <person name="Powell A.J."/>
            <person name="Tsang A."/>
            <person name="Grigoriev I.V."/>
        </authorList>
    </citation>
    <scope>NUCLEOTIDE SEQUENCE [LARGE SCALE GENOMIC DNA]</scope>
    <source>
        <strain evidence="9 10">CBS 494.80</strain>
    </source>
</reference>
<dbReference type="Proteomes" id="UP001595075">
    <property type="component" value="Unassembled WGS sequence"/>
</dbReference>
<evidence type="ECO:0000256" key="2">
    <source>
        <dbReference type="ARBA" id="ARBA00023125"/>
    </source>
</evidence>
<protein>
    <recommendedName>
        <fullName evidence="8">Homeobox domain-containing protein</fullName>
    </recommendedName>
</protein>
<feature type="compositionally biased region" description="Low complexity" evidence="7">
    <location>
        <begin position="66"/>
        <end position="75"/>
    </location>
</feature>
<keyword evidence="4 5" id="KW-0539">Nucleus</keyword>
<dbReference type="SUPFAM" id="SSF46689">
    <property type="entry name" value="Homeodomain-like"/>
    <property type="match status" value="1"/>
</dbReference>
<feature type="domain" description="Homeobox" evidence="8">
    <location>
        <begin position="205"/>
        <end position="266"/>
    </location>
</feature>
<comment type="caution">
    <text evidence="9">The sequence shown here is derived from an EMBL/GenBank/DDBJ whole genome shotgun (WGS) entry which is preliminary data.</text>
</comment>
<keyword evidence="3 5" id="KW-0371">Homeobox</keyword>
<dbReference type="PANTHER" id="PTHR24208:SF166">
    <property type="entry name" value="LIM HOMEOBOX TRANSCRIPTION FACTOR 1 ALPHA, ISOFORM B"/>
    <property type="match status" value="1"/>
</dbReference>
<dbReference type="InterPro" id="IPR009057">
    <property type="entry name" value="Homeodomain-like_sf"/>
</dbReference>
<keyword evidence="2 5" id="KW-0238">DNA-binding</keyword>
<evidence type="ECO:0000256" key="3">
    <source>
        <dbReference type="ARBA" id="ARBA00023155"/>
    </source>
</evidence>
<feature type="DNA-binding region" description="Homeobox" evidence="5">
    <location>
        <begin position="207"/>
        <end position="267"/>
    </location>
</feature>
<feature type="compositionally biased region" description="Low complexity" evidence="7">
    <location>
        <begin position="136"/>
        <end position="154"/>
    </location>
</feature>
<dbReference type="CDD" id="cd00086">
    <property type="entry name" value="homeodomain"/>
    <property type="match status" value="1"/>
</dbReference>
<comment type="subcellular location">
    <subcellularLocation>
        <location evidence="1 5 6">Nucleus</location>
    </subcellularLocation>
</comment>
<feature type="compositionally biased region" description="Polar residues" evidence="7">
    <location>
        <begin position="117"/>
        <end position="135"/>
    </location>
</feature>
<feature type="compositionally biased region" description="Polar residues" evidence="7">
    <location>
        <begin position="374"/>
        <end position="401"/>
    </location>
</feature>
<feature type="compositionally biased region" description="Polar residues" evidence="7">
    <location>
        <begin position="424"/>
        <end position="435"/>
    </location>
</feature>
<feature type="region of interest" description="Disordered" evidence="7">
    <location>
        <begin position="29"/>
        <end position="183"/>
    </location>
</feature>
<dbReference type="InterPro" id="IPR001356">
    <property type="entry name" value="HD"/>
</dbReference>
<feature type="region of interest" description="Disordered" evidence="7">
    <location>
        <begin position="572"/>
        <end position="675"/>
    </location>
</feature>
<accession>A0ABR4CD76</accession>
<evidence type="ECO:0000313" key="9">
    <source>
        <dbReference type="EMBL" id="KAL2067890.1"/>
    </source>
</evidence>
<evidence type="ECO:0000313" key="10">
    <source>
        <dbReference type="Proteomes" id="UP001595075"/>
    </source>
</evidence>
<proteinExistence type="predicted"/>
<feature type="compositionally biased region" description="Basic and acidic residues" evidence="7">
    <location>
        <begin position="81"/>
        <end position="91"/>
    </location>
</feature>
<sequence length="675" mass="74428">MLVTRPFDSGRNTWSSSKLEALYHNAASPRMSNFDPLPAQPDWREQFSAFSIPGDNGLLQSSYDQSNTSNLTNSSQIQHSGSERPALEHRHSLGPLRQDTQPSPTIDRPDSAPGDCNHSTNNQARDDSLVSTESTALSLGSLGSNPLSSASSAPVLQGGLPNNDVADTEGDVKDEDDDLDDDDDMIDAEIEEGAPPQTAAERRAERRKMKRFRLTHQQTRFLMSEFAKQAHPDAAHRERLSREIPGLSPRQVQVWFQNRRAKIKRLTADDRERMMKMRAVPDDFDNVQALHSPYGAVHGVGTPMQSPVDFVPGYADHMMRPLMVDTMRRSENEDHMSPTGLSPAFGHVGFAGSMGTPDILSPLSLNSQDRYYSSHLTSPMSTGPRSSNPFDRQNSYQALSHSRQHVRPLQPLQLRETMSRARSDSLQSPLRSSMSWKGETLDYNSYQTGQPSPQLSGRQQSVYQPEQMNNNSVNANQYDGNSYSASNVQSSPTHMTYPPSHGGSSSSMSRLRASSATFPPGLDLRAQYRAMPNQNHSPLGITPRSSSFANAFTGGYASAPLTAPVDFSLPRTPISGTHGGRDYNIPQLSAPMAPPQDFSNAYNSSLSPGRAQQNGRDFNQGQSNGDHGGQSQVNEQQQQQQQQVRNNGDTSYLRSYETGQKRKRSFDLPGTFESP</sequence>
<dbReference type="EMBL" id="JAZHXI010000009">
    <property type="protein sequence ID" value="KAL2067890.1"/>
    <property type="molecule type" value="Genomic_DNA"/>
</dbReference>
<evidence type="ECO:0000256" key="6">
    <source>
        <dbReference type="RuleBase" id="RU000682"/>
    </source>
</evidence>
<feature type="compositionally biased region" description="Low complexity" evidence="7">
    <location>
        <begin position="500"/>
        <end position="516"/>
    </location>
</feature>
<feature type="compositionally biased region" description="Polar residues" evidence="7">
    <location>
        <begin position="644"/>
        <end position="653"/>
    </location>
</feature>
<gene>
    <name evidence="9" type="ORF">VTL71DRAFT_15988</name>
</gene>
<evidence type="ECO:0000256" key="7">
    <source>
        <dbReference type="SAM" id="MobiDB-lite"/>
    </source>
</evidence>
<evidence type="ECO:0000256" key="4">
    <source>
        <dbReference type="ARBA" id="ARBA00023242"/>
    </source>
</evidence>
<name>A0ABR4CD76_9HELO</name>
<evidence type="ECO:0000256" key="5">
    <source>
        <dbReference type="PROSITE-ProRule" id="PRU00108"/>
    </source>
</evidence>
<feature type="compositionally biased region" description="Acidic residues" evidence="7">
    <location>
        <begin position="166"/>
        <end position="183"/>
    </location>
</feature>
<feature type="region of interest" description="Disordered" evidence="7">
    <location>
        <begin position="374"/>
        <end position="519"/>
    </location>
</feature>